<reference evidence="8 9" key="1">
    <citation type="submission" date="2019-04" db="EMBL/GenBank/DDBJ databases">
        <authorList>
            <person name="Dong K."/>
        </authorList>
    </citation>
    <scope>NUCLEOTIDE SEQUENCE [LARGE SCALE GENOMIC DNA]</scope>
    <source>
        <strain evidence="9">dk3543</strain>
    </source>
</reference>
<feature type="transmembrane region" description="Helical" evidence="5">
    <location>
        <begin position="53"/>
        <end position="80"/>
    </location>
</feature>
<keyword evidence="9" id="KW-1185">Reference proteome</keyword>
<dbReference type="EMBL" id="SZPY01000001">
    <property type="protein sequence ID" value="TKI64771.1"/>
    <property type="molecule type" value="Genomic_DNA"/>
</dbReference>
<dbReference type="Gene3D" id="3.30.565.10">
    <property type="entry name" value="Histidine kinase-like ATPase, C-terminal domain"/>
    <property type="match status" value="1"/>
</dbReference>
<protein>
    <submittedName>
        <fullName evidence="8">PspC domain-containing protein</fullName>
    </submittedName>
</protein>
<organism evidence="8 9">
    <name type="scientific">Nocardioides jishulii</name>
    <dbReference type="NCBI Taxonomy" id="2575440"/>
    <lineage>
        <taxon>Bacteria</taxon>
        <taxon>Bacillati</taxon>
        <taxon>Actinomycetota</taxon>
        <taxon>Actinomycetes</taxon>
        <taxon>Propionibacteriales</taxon>
        <taxon>Nocardioidaceae</taxon>
        <taxon>Nocardioides</taxon>
    </lineage>
</organism>
<dbReference type="PANTHER" id="PTHR24421">
    <property type="entry name" value="NITRATE/NITRITE SENSOR PROTEIN NARX-RELATED"/>
    <property type="match status" value="1"/>
</dbReference>
<dbReference type="InterPro" id="IPR003594">
    <property type="entry name" value="HATPase_dom"/>
</dbReference>
<dbReference type="PANTHER" id="PTHR24421:SF61">
    <property type="entry name" value="OXYGEN SENSOR HISTIDINE KINASE NREB"/>
    <property type="match status" value="1"/>
</dbReference>
<comment type="caution">
    <text evidence="8">The sequence shown here is derived from an EMBL/GenBank/DDBJ whole genome shotgun (WGS) entry which is preliminary data.</text>
</comment>
<dbReference type="Pfam" id="PF04024">
    <property type="entry name" value="PspC"/>
    <property type="match status" value="1"/>
</dbReference>
<dbReference type="Proteomes" id="UP000307808">
    <property type="component" value="Unassembled WGS sequence"/>
</dbReference>
<evidence type="ECO:0000256" key="3">
    <source>
        <dbReference type="ARBA" id="ARBA00023012"/>
    </source>
</evidence>
<name>A0A4U2YX70_9ACTN</name>
<keyword evidence="3" id="KW-0902">Two-component regulatory system</keyword>
<evidence type="ECO:0000256" key="2">
    <source>
        <dbReference type="ARBA" id="ARBA00022777"/>
    </source>
</evidence>
<dbReference type="GO" id="GO:0016301">
    <property type="term" value="F:kinase activity"/>
    <property type="evidence" value="ECO:0007669"/>
    <property type="project" value="UniProtKB-KW"/>
</dbReference>
<keyword evidence="5" id="KW-1133">Transmembrane helix</keyword>
<evidence type="ECO:0000259" key="7">
    <source>
        <dbReference type="Pfam" id="PF04024"/>
    </source>
</evidence>
<sequence>MNAPDPAAPTAHAHATEQPLAAPQWRRATRNSTDPLVGGVASGLAEHLGLPVLWIRLGFLAATALSGLGTVLYAALWLFLPTDARFEESAPGLESATRTGKRPGLGHRLGDMGQALALGVLGIGLVLMVETVLGRGAIVFPVLIAGVGVALLWRQADEAQRERWLDSSGRVDPFRAIFGAGTTASYVRLAAGAGLVVVATALFAVTGGRVEVARDVWLATLLGIAGLAVVVGPWVVRLASDLGAERAERIRTQERADMAAHLHDSVLQTLALIQRNASDPTLVARLARGQERELRAWLYTGEAADAATVAGALREVAGRVEDEHAVVVDLVTVGDRAMDESMRPLVQATREAMVNSAKHAGTARVDVFAETTEHGVEVFVRDRGVGFDPGSVGEDRHGVRHSIINRMTRHGGTAQVRSAPGEGTEVRLSMPVGEEA</sequence>
<dbReference type="InterPro" id="IPR050482">
    <property type="entry name" value="Sensor_HK_TwoCompSys"/>
</dbReference>
<dbReference type="InterPro" id="IPR036890">
    <property type="entry name" value="HATPase_C_sf"/>
</dbReference>
<feature type="transmembrane region" description="Helical" evidence="5">
    <location>
        <begin position="109"/>
        <end position="129"/>
    </location>
</feature>
<feature type="compositionally biased region" description="Low complexity" evidence="4">
    <location>
        <begin position="1"/>
        <end position="13"/>
    </location>
</feature>
<keyword evidence="1" id="KW-0808">Transferase</keyword>
<feature type="region of interest" description="Disordered" evidence="4">
    <location>
        <begin position="1"/>
        <end position="27"/>
    </location>
</feature>
<dbReference type="Pfam" id="PF02518">
    <property type="entry name" value="HATPase_c"/>
    <property type="match status" value="1"/>
</dbReference>
<evidence type="ECO:0000259" key="6">
    <source>
        <dbReference type="Pfam" id="PF02518"/>
    </source>
</evidence>
<keyword evidence="2" id="KW-0418">Kinase</keyword>
<evidence type="ECO:0000313" key="9">
    <source>
        <dbReference type="Proteomes" id="UP000307808"/>
    </source>
</evidence>
<keyword evidence="5" id="KW-0472">Membrane</keyword>
<evidence type="ECO:0000256" key="1">
    <source>
        <dbReference type="ARBA" id="ARBA00022679"/>
    </source>
</evidence>
<feature type="transmembrane region" description="Helical" evidence="5">
    <location>
        <begin position="174"/>
        <end position="204"/>
    </location>
</feature>
<dbReference type="InterPro" id="IPR007168">
    <property type="entry name" value="Phageshock_PspC_N"/>
</dbReference>
<feature type="transmembrane region" description="Helical" evidence="5">
    <location>
        <begin position="216"/>
        <end position="236"/>
    </location>
</feature>
<feature type="transmembrane region" description="Helical" evidence="5">
    <location>
        <begin position="135"/>
        <end position="153"/>
    </location>
</feature>
<proteinExistence type="predicted"/>
<evidence type="ECO:0000313" key="8">
    <source>
        <dbReference type="EMBL" id="TKI64771.1"/>
    </source>
</evidence>
<dbReference type="GO" id="GO:0000160">
    <property type="term" value="P:phosphorelay signal transduction system"/>
    <property type="evidence" value="ECO:0007669"/>
    <property type="project" value="UniProtKB-KW"/>
</dbReference>
<gene>
    <name evidence="8" type="ORF">FC770_06565</name>
</gene>
<dbReference type="RefSeq" id="WP_137065225.1">
    <property type="nucleotide sequence ID" value="NZ_CP040748.1"/>
</dbReference>
<dbReference type="OrthoDB" id="3534856at2"/>
<accession>A0A4U2YX70</accession>
<dbReference type="SUPFAM" id="SSF55874">
    <property type="entry name" value="ATPase domain of HSP90 chaperone/DNA topoisomerase II/histidine kinase"/>
    <property type="match status" value="1"/>
</dbReference>
<evidence type="ECO:0000256" key="4">
    <source>
        <dbReference type="SAM" id="MobiDB-lite"/>
    </source>
</evidence>
<feature type="domain" description="Phage shock protein PspC N-terminal" evidence="7">
    <location>
        <begin position="26"/>
        <end position="82"/>
    </location>
</feature>
<evidence type="ECO:0000256" key="5">
    <source>
        <dbReference type="SAM" id="Phobius"/>
    </source>
</evidence>
<feature type="domain" description="Histidine kinase/HSP90-like ATPase" evidence="6">
    <location>
        <begin position="343"/>
        <end position="432"/>
    </location>
</feature>
<keyword evidence="5" id="KW-0812">Transmembrane</keyword>
<dbReference type="AlphaFoldDB" id="A0A4U2YX70"/>